<dbReference type="AlphaFoldDB" id="A0A6N8DLC9"/>
<dbReference type="EMBL" id="WNKS01000006">
    <property type="protein sequence ID" value="MTV31158.1"/>
    <property type="molecule type" value="Genomic_DNA"/>
</dbReference>
<reference evidence="2 3" key="1">
    <citation type="submission" date="2019-11" db="EMBL/GenBank/DDBJ databases">
        <title>Whole-genome sequence of a Rhodoblastus acidophilus DSM 142.</title>
        <authorList>
            <person name="Kyndt J.A."/>
            <person name="Meyer T.E."/>
        </authorList>
    </citation>
    <scope>NUCLEOTIDE SEQUENCE [LARGE SCALE GENOMIC DNA]</scope>
    <source>
        <strain evidence="2 3">DSM 142</strain>
    </source>
</reference>
<evidence type="ECO:0000313" key="2">
    <source>
        <dbReference type="EMBL" id="MTV31158.1"/>
    </source>
</evidence>
<dbReference type="InterPro" id="IPR019291">
    <property type="entry name" value="Host_attachment_protein"/>
</dbReference>
<dbReference type="Pfam" id="PF10116">
    <property type="entry name" value="Host_attach"/>
    <property type="match status" value="1"/>
</dbReference>
<proteinExistence type="predicted"/>
<dbReference type="OrthoDB" id="9812459at2"/>
<evidence type="ECO:0000256" key="1">
    <source>
        <dbReference type="SAM" id="MobiDB-lite"/>
    </source>
</evidence>
<feature type="region of interest" description="Disordered" evidence="1">
    <location>
        <begin position="54"/>
        <end position="81"/>
    </location>
</feature>
<accession>A0A6N8DLC9</accession>
<organism evidence="2 3">
    <name type="scientific">Rhodoblastus acidophilus</name>
    <name type="common">Rhodopseudomonas acidophila</name>
    <dbReference type="NCBI Taxonomy" id="1074"/>
    <lineage>
        <taxon>Bacteria</taxon>
        <taxon>Pseudomonadati</taxon>
        <taxon>Pseudomonadota</taxon>
        <taxon>Alphaproteobacteria</taxon>
        <taxon>Hyphomicrobiales</taxon>
        <taxon>Rhodoblastaceae</taxon>
        <taxon>Rhodoblastus</taxon>
    </lineage>
</organism>
<sequence length="159" mass="17620">MRKNPSEQESIAVTKLAVPHDAFVFVGDGRKALFLRNEGDEVYANFVTERVLADEPNPATREQGSDRPGRVSSGSARSAVETTDWHDIEEHKFAQHAAAALETVVRERDAPALVIAAPARTLADVRKALHDDVKARIIAEIDKDFTKMPVWEIEKHIIG</sequence>
<comment type="caution">
    <text evidence="2">The sequence shown here is derived from an EMBL/GenBank/DDBJ whole genome shotgun (WGS) entry which is preliminary data.</text>
</comment>
<name>A0A6N8DLC9_RHOAC</name>
<protein>
    <submittedName>
        <fullName evidence="2">Host attachment protein</fullName>
    </submittedName>
</protein>
<gene>
    <name evidence="2" type="ORF">GJ654_09135</name>
</gene>
<evidence type="ECO:0000313" key="3">
    <source>
        <dbReference type="Proteomes" id="UP000439113"/>
    </source>
</evidence>
<dbReference type="Proteomes" id="UP000439113">
    <property type="component" value="Unassembled WGS sequence"/>
</dbReference>